<name>A0ABX1A4T6_9ACTN</name>
<evidence type="ECO:0000256" key="1">
    <source>
        <dbReference type="SAM" id="MobiDB-lite"/>
    </source>
</evidence>
<dbReference type="EMBL" id="JAATEM010000008">
    <property type="protein sequence ID" value="NJP50072.1"/>
    <property type="molecule type" value="Genomic_DNA"/>
</dbReference>
<keyword evidence="3" id="KW-1185">Reference proteome</keyword>
<accession>A0ABX1A4T6</accession>
<sequence length="106" mass="11859">MPLRLTSKGAVRFSWADETMEAIWTLRPEDTQDELMSKMKQIVAFIESQGPKAPLPERTPGLALEMTKMAHPAPPGNGWAAMVPPELPEDRKGEWELMPSEEQDNG</sequence>
<protein>
    <submittedName>
        <fullName evidence="2">Uncharacterized protein</fullName>
    </submittedName>
</protein>
<dbReference type="Proteomes" id="UP000730591">
    <property type="component" value="Unassembled WGS sequence"/>
</dbReference>
<comment type="caution">
    <text evidence="2">The sequence shown here is derived from an EMBL/GenBank/DDBJ whole genome shotgun (WGS) entry which is preliminary data.</text>
</comment>
<reference evidence="2 3" key="1">
    <citation type="submission" date="2020-03" db="EMBL/GenBank/DDBJ databases">
        <title>WGS of actinomycetes isolated from Thailand.</title>
        <authorList>
            <person name="Thawai C."/>
        </authorList>
    </citation>
    <scope>NUCLEOTIDE SEQUENCE [LARGE SCALE GENOMIC DNA]</scope>
    <source>
        <strain evidence="2 3">SBST2-5</strain>
    </source>
</reference>
<feature type="region of interest" description="Disordered" evidence="1">
    <location>
        <begin position="68"/>
        <end position="106"/>
    </location>
</feature>
<dbReference type="RefSeq" id="WP_167992552.1">
    <property type="nucleotide sequence ID" value="NZ_JAATEM010000008.1"/>
</dbReference>
<evidence type="ECO:0000313" key="3">
    <source>
        <dbReference type="Proteomes" id="UP000730591"/>
    </source>
</evidence>
<organism evidence="2 3">
    <name type="scientific">Streptomyces composti</name>
    <dbReference type="NCBI Taxonomy" id="2720025"/>
    <lineage>
        <taxon>Bacteria</taxon>
        <taxon>Bacillati</taxon>
        <taxon>Actinomycetota</taxon>
        <taxon>Actinomycetes</taxon>
        <taxon>Kitasatosporales</taxon>
        <taxon>Streptomycetaceae</taxon>
        <taxon>Streptomyces</taxon>
    </lineage>
</organism>
<proteinExistence type="predicted"/>
<gene>
    <name evidence="2" type="ORF">HCJ93_08300</name>
</gene>
<evidence type="ECO:0000313" key="2">
    <source>
        <dbReference type="EMBL" id="NJP50072.1"/>
    </source>
</evidence>